<dbReference type="InterPro" id="IPR001387">
    <property type="entry name" value="Cro/C1-type_HTH"/>
</dbReference>
<evidence type="ECO:0000313" key="2">
    <source>
        <dbReference type="EMBL" id="MFC7247163.1"/>
    </source>
</evidence>
<organism evidence="2 3">
    <name type="scientific">Catellatospora aurea</name>
    <dbReference type="NCBI Taxonomy" id="1337874"/>
    <lineage>
        <taxon>Bacteria</taxon>
        <taxon>Bacillati</taxon>
        <taxon>Actinomycetota</taxon>
        <taxon>Actinomycetes</taxon>
        <taxon>Micromonosporales</taxon>
        <taxon>Micromonosporaceae</taxon>
        <taxon>Catellatospora</taxon>
    </lineage>
</organism>
<dbReference type="Pfam" id="PF19054">
    <property type="entry name" value="DUF5753"/>
    <property type="match status" value="1"/>
</dbReference>
<dbReference type="InterPro" id="IPR010982">
    <property type="entry name" value="Lambda_DNA-bd_dom_sf"/>
</dbReference>
<accession>A0ABW2H721</accession>
<reference evidence="3" key="1">
    <citation type="journal article" date="2019" name="Int. J. Syst. Evol. Microbiol.">
        <title>The Global Catalogue of Microorganisms (GCM) 10K type strain sequencing project: providing services to taxonomists for standard genome sequencing and annotation.</title>
        <authorList>
            <consortium name="The Broad Institute Genomics Platform"/>
            <consortium name="The Broad Institute Genome Sequencing Center for Infectious Disease"/>
            <person name="Wu L."/>
            <person name="Ma J."/>
        </authorList>
    </citation>
    <scope>NUCLEOTIDE SEQUENCE [LARGE SCALE GENOMIC DNA]</scope>
    <source>
        <strain evidence="3">CGMCC 1.9106</strain>
    </source>
</reference>
<evidence type="ECO:0000313" key="3">
    <source>
        <dbReference type="Proteomes" id="UP001596392"/>
    </source>
</evidence>
<dbReference type="EMBL" id="JBHTAC010000051">
    <property type="protein sequence ID" value="MFC7247163.1"/>
    <property type="molecule type" value="Genomic_DNA"/>
</dbReference>
<keyword evidence="3" id="KW-1185">Reference proteome</keyword>
<protein>
    <submittedName>
        <fullName evidence="2">Helix-turn-helix domain-containing protein</fullName>
    </submittedName>
</protein>
<dbReference type="Proteomes" id="UP001596392">
    <property type="component" value="Unassembled WGS sequence"/>
</dbReference>
<dbReference type="SMART" id="SM00530">
    <property type="entry name" value="HTH_XRE"/>
    <property type="match status" value="1"/>
</dbReference>
<evidence type="ECO:0000259" key="1">
    <source>
        <dbReference type="PROSITE" id="PS50943"/>
    </source>
</evidence>
<dbReference type="InterPro" id="IPR043917">
    <property type="entry name" value="DUF5753"/>
</dbReference>
<dbReference type="CDD" id="cd00093">
    <property type="entry name" value="HTH_XRE"/>
    <property type="match status" value="1"/>
</dbReference>
<comment type="caution">
    <text evidence="2">The sequence shown here is derived from an EMBL/GenBank/DDBJ whole genome shotgun (WGS) entry which is preliminary data.</text>
</comment>
<dbReference type="Pfam" id="PF13560">
    <property type="entry name" value="HTH_31"/>
    <property type="match status" value="1"/>
</dbReference>
<dbReference type="SUPFAM" id="SSF47413">
    <property type="entry name" value="lambda repressor-like DNA-binding domains"/>
    <property type="match status" value="1"/>
</dbReference>
<name>A0ABW2H721_9ACTN</name>
<dbReference type="Gene3D" id="1.10.260.40">
    <property type="entry name" value="lambda repressor-like DNA-binding domains"/>
    <property type="match status" value="1"/>
</dbReference>
<gene>
    <name evidence="2" type="ORF">ACFQO7_32215</name>
</gene>
<dbReference type="RefSeq" id="WP_376809919.1">
    <property type="nucleotide sequence ID" value="NZ_JBHTAC010000051.1"/>
</dbReference>
<sequence length="277" mass="30317">MPTIDDLLNQPGGIAERLRTLREAAGLSGKELAAAAGWAASKVSRLENGKQLPTVADLGTWVSVCGAPAVAQEELGELLSAVRDVHRDWRRRMRAGVAPVQRSYNDLVAQSTAITHFETAYVPGLLQTPAYARRVFCEMVELHGLDVDDVDAAVAARLERQRHLYDTGKQFTFLLAEPVLHWQLCPPDVMRVQLDRLMSAVDLPHVRFGILPFAAQLPITPQNAFQLYDSTAIVETITSELVCSEDESAAYARALGRLWEFAATGADAMALIAAARR</sequence>
<dbReference type="PROSITE" id="PS50943">
    <property type="entry name" value="HTH_CROC1"/>
    <property type="match status" value="1"/>
</dbReference>
<feature type="domain" description="HTH cro/C1-type" evidence="1">
    <location>
        <begin position="18"/>
        <end position="72"/>
    </location>
</feature>
<proteinExistence type="predicted"/>